<dbReference type="Proteomes" id="UP000019140">
    <property type="component" value="Unassembled WGS sequence"/>
</dbReference>
<reference evidence="3 4" key="1">
    <citation type="journal article" date="2014" name="Nature">
        <title>An environmental bacterial taxon with a large and distinct metabolic repertoire.</title>
        <authorList>
            <person name="Wilson M.C."/>
            <person name="Mori T."/>
            <person name="Ruckert C."/>
            <person name="Uria A.R."/>
            <person name="Helf M.J."/>
            <person name="Takada K."/>
            <person name="Gernert C."/>
            <person name="Steffens U.A."/>
            <person name="Heycke N."/>
            <person name="Schmitt S."/>
            <person name="Rinke C."/>
            <person name="Helfrich E.J."/>
            <person name="Brachmann A.O."/>
            <person name="Gurgui C."/>
            <person name="Wakimoto T."/>
            <person name="Kracht M."/>
            <person name="Crusemann M."/>
            <person name="Hentschel U."/>
            <person name="Abe I."/>
            <person name="Matsunaga S."/>
            <person name="Kalinowski J."/>
            <person name="Takeyama H."/>
            <person name="Piel J."/>
        </authorList>
    </citation>
    <scope>NUCLEOTIDE SEQUENCE [LARGE SCALE GENOMIC DNA]</scope>
    <source>
        <strain evidence="4">TSY2</strain>
    </source>
</reference>
<feature type="signal peptide" evidence="2">
    <location>
        <begin position="1"/>
        <end position="30"/>
    </location>
</feature>
<accession>W4MFY1</accession>
<comment type="caution">
    <text evidence="3">The sequence shown here is derived from an EMBL/GenBank/DDBJ whole genome shotgun (WGS) entry which is preliminary data.</text>
</comment>
<keyword evidence="2" id="KW-0732">Signal</keyword>
<name>W4MFY1_9BACT</name>
<proteinExistence type="predicted"/>
<evidence type="ECO:0000313" key="4">
    <source>
        <dbReference type="Proteomes" id="UP000019140"/>
    </source>
</evidence>
<dbReference type="EMBL" id="AZHX01000054">
    <property type="protein sequence ID" value="ETX09118.1"/>
    <property type="molecule type" value="Genomic_DNA"/>
</dbReference>
<gene>
    <name evidence="3" type="ORF">ETSY2_01385</name>
</gene>
<evidence type="ECO:0000256" key="1">
    <source>
        <dbReference type="SAM" id="MobiDB-lite"/>
    </source>
</evidence>
<feature type="compositionally biased region" description="Acidic residues" evidence="1">
    <location>
        <begin position="58"/>
        <end position="73"/>
    </location>
</feature>
<organism evidence="3 4">
    <name type="scientific">Candidatus Entotheonella gemina</name>
    <dbReference type="NCBI Taxonomy" id="1429439"/>
    <lineage>
        <taxon>Bacteria</taxon>
        <taxon>Pseudomonadati</taxon>
        <taxon>Nitrospinota/Tectimicrobiota group</taxon>
        <taxon>Candidatus Tectimicrobiota</taxon>
        <taxon>Candidatus Entotheonellia</taxon>
        <taxon>Candidatus Entotheonellales</taxon>
        <taxon>Candidatus Entotheonellaceae</taxon>
        <taxon>Candidatus Entotheonella</taxon>
    </lineage>
</organism>
<protein>
    <recommendedName>
        <fullName evidence="5">Alginate export domain-containing protein</fullName>
    </recommendedName>
</protein>
<feature type="chain" id="PRO_5004845284" description="Alginate export domain-containing protein" evidence="2">
    <location>
        <begin position="31"/>
        <end position="530"/>
    </location>
</feature>
<evidence type="ECO:0000256" key="2">
    <source>
        <dbReference type="SAM" id="SignalP"/>
    </source>
</evidence>
<feature type="region of interest" description="Disordered" evidence="1">
    <location>
        <begin position="57"/>
        <end position="84"/>
    </location>
</feature>
<evidence type="ECO:0000313" key="3">
    <source>
        <dbReference type="EMBL" id="ETX09118.1"/>
    </source>
</evidence>
<keyword evidence="4" id="KW-1185">Reference proteome</keyword>
<dbReference type="HOGENOM" id="CLU_516478_0_0_7"/>
<dbReference type="AlphaFoldDB" id="W4MFY1"/>
<evidence type="ECO:0008006" key="5">
    <source>
        <dbReference type="Google" id="ProtNLM"/>
    </source>
</evidence>
<sequence>MSQAKGGYIMRRWSSILIAFCLTGVMVAPAAAVDVGEFLSITGFIDNHIRYVDNVSSNEEDNPIPGLADEDQDDHNGNLTTDDDDIWSGRTRGRIFFTVRPNAFSKAVVAFEMDQTWGQSNDDDTGGGAVGFDLGNDNTVVELKHLYVEVKIPSTPLRLQVGGFNVSATSLKRCVVYCDDSGGIAIEGAWSPQFKTYSWVVVAEEEFIEDNAPTGGDDFGEDWTIGTSFRLQPAKGIDVHLMGAYYAIDGPSADSSSLIIGRCSGSRDGGNAANAHCFEKDRRYYFGLDARLKFGGLTVSPTFIYLGGKRDLAAGGEVDLQSFLFDIRGKYSWGPVSVEGKFVYIPGNEANDPLDGSDDDLKFWQNISVTTVNRTVQWFELFGFNIDSTHPANFGSNDSRALRSAGTFDQFGLIHPAIRVDYKASKPLTISAMFGLFYAAEDVGAPARFLGDVPANRNWTGEDKFIGSEIDLLLTYQWFKGTTVNLWFAYAQSGDAHDLCAPGTSQAAGNCDVQEAEDRVGVGARMIYRF</sequence>